<keyword evidence="4" id="KW-0472">Membrane</keyword>
<name>V4PYK5_9CAUL</name>
<comment type="caution">
    <text evidence="6">The sequence shown here is derived from an EMBL/GenBank/DDBJ whole genome shotgun (WGS) entry which is preliminary data.</text>
</comment>
<dbReference type="InterPro" id="IPR002641">
    <property type="entry name" value="PNPLA_dom"/>
</dbReference>
<dbReference type="InterPro" id="IPR016035">
    <property type="entry name" value="Acyl_Trfase/lysoPLipase"/>
</dbReference>
<keyword evidence="7" id="KW-1185">Reference proteome</keyword>
<dbReference type="Proteomes" id="UP000017837">
    <property type="component" value="Unassembled WGS sequence"/>
</dbReference>
<gene>
    <name evidence="6" type="ORF">ABENE_07765</name>
</gene>
<reference evidence="6 7" key="1">
    <citation type="journal article" date="2014" name="Nature">
        <title>Sequential evolution of bacterial morphology by co-option of a developmental regulator.</title>
        <authorList>
            <person name="Jiang C."/>
            <person name="Brown P.J."/>
            <person name="Ducret A."/>
            <person name="Brun Y.V."/>
        </authorList>
    </citation>
    <scope>NUCLEOTIDE SEQUENCE [LARGE SCALE GENOMIC DNA]</scope>
    <source>
        <strain evidence="6 7">DSM 16100</strain>
    </source>
</reference>
<keyword evidence="4" id="KW-0812">Transmembrane</keyword>
<keyword evidence="2" id="KW-0442">Lipid degradation</keyword>
<feature type="compositionally biased region" description="Basic and acidic residues" evidence="3">
    <location>
        <begin position="333"/>
        <end position="342"/>
    </location>
</feature>
<keyword evidence="4" id="KW-1133">Transmembrane helix</keyword>
<evidence type="ECO:0000313" key="7">
    <source>
        <dbReference type="Proteomes" id="UP000017837"/>
    </source>
</evidence>
<feature type="active site" description="Proton acceptor" evidence="2">
    <location>
        <position position="383"/>
    </location>
</feature>
<protein>
    <recommendedName>
        <fullName evidence="5">PNPLA domain-containing protein</fullName>
    </recommendedName>
</protein>
<evidence type="ECO:0000256" key="3">
    <source>
        <dbReference type="SAM" id="MobiDB-lite"/>
    </source>
</evidence>
<feature type="transmembrane region" description="Helical" evidence="4">
    <location>
        <begin position="147"/>
        <end position="167"/>
    </location>
</feature>
<dbReference type="GO" id="GO:0016042">
    <property type="term" value="P:lipid catabolic process"/>
    <property type="evidence" value="ECO:0007669"/>
    <property type="project" value="UniProtKB-UniRule"/>
</dbReference>
<dbReference type="GO" id="GO:0016787">
    <property type="term" value="F:hydrolase activity"/>
    <property type="evidence" value="ECO:0007669"/>
    <property type="project" value="UniProtKB-UniRule"/>
</dbReference>
<keyword evidence="1 2" id="KW-0443">Lipid metabolism</keyword>
<dbReference type="STRING" id="1121022.GCA_000376105_02730"/>
<evidence type="ECO:0000256" key="1">
    <source>
        <dbReference type="ARBA" id="ARBA00023098"/>
    </source>
</evidence>
<feature type="short sequence motif" description="GXSXG" evidence="2">
    <location>
        <begin position="29"/>
        <end position="33"/>
    </location>
</feature>
<dbReference type="SUPFAM" id="SSF52151">
    <property type="entry name" value="FabD/lysophospholipase-like"/>
    <property type="match status" value="1"/>
</dbReference>
<feature type="transmembrane region" description="Helical" evidence="4">
    <location>
        <begin position="116"/>
        <end position="141"/>
    </location>
</feature>
<evidence type="ECO:0000256" key="4">
    <source>
        <dbReference type="SAM" id="Phobius"/>
    </source>
</evidence>
<organism evidence="6 7">
    <name type="scientific">Asticcacaulis benevestitus DSM 16100 = ATCC BAA-896</name>
    <dbReference type="NCBI Taxonomy" id="1121022"/>
    <lineage>
        <taxon>Bacteria</taxon>
        <taxon>Pseudomonadati</taxon>
        <taxon>Pseudomonadota</taxon>
        <taxon>Alphaproteobacteria</taxon>
        <taxon>Caulobacterales</taxon>
        <taxon>Caulobacteraceae</taxon>
        <taxon>Asticcacaulis</taxon>
    </lineage>
</organism>
<feature type="region of interest" description="Disordered" evidence="3">
    <location>
        <begin position="332"/>
        <end position="353"/>
    </location>
</feature>
<evidence type="ECO:0000313" key="6">
    <source>
        <dbReference type="EMBL" id="ESQ92524.1"/>
    </source>
</evidence>
<proteinExistence type="predicted"/>
<dbReference type="PROSITE" id="PS51635">
    <property type="entry name" value="PNPLA"/>
    <property type="match status" value="1"/>
</dbReference>
<dbReference type="EMBL" id="AWGB01000012">
    <property type="protein sequence ID" value="ESQ92524.1"/>
    <property type="molecule type" value="Genomic_DNA"/>
</dbReference>
<feature type="domain" description="PNPLA" evidence="5">
    <location>
        <begin position="1"/>
        <end position="396"/>
    </location>
</feature>
<dbReference type="AlphaFoldDB" id="V4PYK5"/>
<sequence>MKGGITSGLVYPTAAIALSKAYRFKNIGGTSAGAIAAAVVAAAAVGDRKRQATPTLTGDLGFEGLEQVARELATEGFIYSLFQPAHGAGNAYRCLVVMAAGADTVFKKIRKGLAPLLAVITIAPTRTALVLLVLLGLGYGFAGVGGIWAAALPALMCAFAAGAYFSVTKIAGLTRKNRMGLCSGRAVKRLFQAEKPGLTDWLHQRLQSLSGKLEDAPLTFKDLWDAPTYPDEPVTKRALTLQMITSGLSHNEPRTLPFENGTFWFRREDFDLLFPKVVVEAMVRGGKKLVIDQASYYPLPHGGDLPVLVGMRMSLSFPLLISAVPLYEPDQWASKDKSKADETSDLTAQPTENTVQSSVNSLALGGRQGGGEITRFRVCWFSDGGISSNFPVHLFDAPLPHWPTFAIDLIDSKDVDASDTKGKVYLPKGNNEGWQRRYNDISAKSATSEVRNFLFSIISTMQNWRDLLQSRAPGYRDRIVQVPLTQAEGGMNLNMPQRVLEGIADKGTHAGEALDAFSFDNHYWIRWRTLAAAYQGYARKVADDPVPPIADYSAAFALGTDIKTKPPAYEFKSKIKRQEAMNIVGNLSTKGEEWADDPKLDVIDGAPRPLPQMTITPTF</sequence>
<dbReference type="eggNOG" id="COG1752">
    <property type="taxonomic scope" value="Bacteria"/>
</dbReference>
<feature type="short sequence motif" description="DGA/G" evidence="2">
    <location>
        <begin position="383"/>
        <end position="385"/>
    </location>
</feature>
<dbReference type="PATRIC" id="fig|1121022.4.peg.1561"/>
<feature type="transmembrane region" description="Helical" evidence="4">
    <location>
        <begin position="27"/>
        <end position="46"/>
    </location>
</feature>
<evidence type="ECO:0000256" key="2">
    <source>
        <dbReference type="PROSITE-ProRule" id="PRU01161"/>
    </source>
</evidence>
<evidence type="ECO:0000259" key="5">
    <source>
        <dbReference type="PROSITE" id="PS51635"/>
    </source>
</evidence>
<dbReference type="Gene3D" id="3.40.1090.10">
    <property type="entry name" value="Cytosolic phospholipase A2 catalytic domain"/>
    <property type="match status" value="1"/>
</dbReference>
<keyword evidence="2" id="KW-0378">Hydrolase</keyword>
<accession>V4PYK5</accession>
<feature type="active site" description="Nucleophile" evidence="2">
    <location>
        <position position="31"/>
    </location>
</feature>
<comment type="caution">
    <text evidence="2">Lacks conserved residue(s) required for the propagation of feature annotation.</text>
</comment>